<protein>
    <recommendedName>
        <fullName evidence="4">Profilin</fullName>
    </recommendedName>
</protein>
<keyword evidence="3" id="KW-1185">Reference proteome</keyword>
<feature type="region of interest" description="Disordered" evidence="1">
    <location>
        <begin position="194"/>
        <end position="228"/>
    </location>
</feature>
<reference evidence="2 3" key="1">
    <citation type="journal article" date="2021" name="Elife">
        <title>Chloroplast acquisition without the gene transfer in kleptoplastic sea slugs, Plakobranchus ocellatus.</title>
        <authorList>
            <person name="Maeda T."/>
            <person name="Takahashi S."/>
            <person name="Yoshida T."/>
            <person name="Shimamura S."/>
            <person name="Takaki Y."/>
            <person name="Nagai Y."/>
            <person name="Toyoda A."/>
            <person name="Suzuki Y."/>
            <person name="Arimoto A."/>
            <person name="Ishii H."/>
            <person name="Satoh N."/>
            <person name="Nishiyama T."/>
            <person name="Hasebe M."/>
            <person name="Maruyama T."/>
            <person name="Minagawa J."/>
            <person name="Obokata J."/>
            <person name="Shigenobu S."/>
        </authorList>
    </citation>
    <scope>NUCLEOTIDE SEQUENCE [LARGE SCALE GENOMIC DNA]</scope>
</reference>
<dbReference type="SUPFAM" id="SSF55770">
    <property type="entry name" value="Profilin (actin-binding protein)"/>
    <property type="match status" value="1"/>
</dbReference>
<name>A0AAV3ZIP5_9GAST</name>
<dbReference type="AlphaFoldDB" id="A0AAV3ZIP5"/>
<dbReference type="EMBL" id="BLXT01002484">
    <property type="protein sequence ID" value="GFN95188.1"/>
    <property type="molecule type" value="Genomic_DNA"/>
</dbReference>
<sequence>MEVEKTLKSRRLLNDNTQLYADQDGGQHINPAFDDDDSVFDDLIENQFDVSKIVKSVVNAPEKIRKTSSTSENRKGYNKLDDAKDEHPVDTESYSNAQSSGTSNLGKQFSKTSEESNEGQTKETSKSTPVAQRQRKLQCDSLSEREEKKIPTDLTKPRVQFKLGQKHVLERNDLLKDAEKLTFQNNDYLANTKSKQASQTFQIQNESKPTRQTILDNNNFGEKDSSQNSDFEMYDDTLDENNDLYQFSGPQRYWSAYKSAITINPNSLSSFGPKQPFLNFGARSQSMRLPRPKPFSKELEIAPKKLLRQLSFSDSDATNIRDYGSLKGGNSLPRREMKTGAEDPATPEEPCVEELRMQPAALACILGLMEELLARGKIRNVAVLNQTAGDAPVVASLPKSWELTSVFASGLARAVTDRSQMFVRLTLEEKVYVCLKHGPDKMVGHSKDQDVLVALKTDAYLVLGFSDDKIPGSCLHEVSELADILVEKGY</sequence>
<evidence type="ECO:0000313" key="3">
    <source>
        <dbReference type="Proteomes" id="UP000735302"/>
    </source>
</evidence>
<feature type="compositionally biased region" description="Polar residues" evidence="1">
    <location>
        <begin position="92"/>
        <end position="111"/>
    </location>
</feature>
<dbReference type="InterPro" id="IPR048278">
    <property type="entry name" value="PFN"/>
</dbReference>
<proteinExistence type="predicted"/>
<dbReference type="InterPro" id="IPR036140">
    <property type="entry name" value="PFN_sf"/>
</dbReference>
<evidence type="ECO:0000313" key="2">
    <source>
        <dbReference type="EMBL" id="GFN95188.1"/>
    </source>
</evidence>
<dbReference type="GO" id="GO:0003779">
    <property type="term" value="F:actin binding"/>
    <property type="evidence" value="ECO:0007669"/>
    <property type="project" value="InterPro"/>
</dbReference>
<dbReference type="Proteomes" id="UP000735302">
    <property type="component" value="Unassembled WGS sequence"/>
</dbReference>
<comment type="caution">
    <text evidence="2">The sequence shown here is derived from an EMBL/GenBank/DDBJ whole genome shotgun (WGS) entry which is preliminary data.</text>
</comment>
<dbReference type="Gene3D" id="3.30.450.30">
    <property type="entry name" value="Dynein light chain 2a, cytoplasmic"/>
    <property type="match status" value="1"/>
</dbReference>
<evidence type="ECO:0008006" key="4">
    <source>
        <dbReference type="Google" id="ProtNLM"/>
    </source>
</evidence>
<gene>
    <name evidence="2" type="ORF">PoB_002169400</name>
</gene>
<feature type="region of interest" description="Disordered" evidence="1">
    <location>
        <begin position="323"/>
        <end position="349"/>
    </location>
</feature>
<feature type="region of interest" description="Disordered" evidence="1">
    <location>
        <begin position="65"/>
        <end position="149"/>
    </location>
</feature>
<feature type="compositionally biased region" description="Basic and acidic residues" evidence="1">
    <location>
        <begin position="72"/>
        <end position="90"/>
    </location>
</feature>
<organism evidence="2 3">
    <name type="scientific">Plakobranchus ocellatus</name>
    <dbReference type="NCBI Taxonomy" id="259542"/>
    <lineage>
        <taxon>Eukaryota</taxon>
        <taxon>Metazoa</taxon>
        <taxon>Spiralia</taxon>
        <taxon>Lophotrochozoa</taxon>
        <taxon>Mollusca</taxon>
        <taxon>Gastropoda</taxon>
        <taxon>Heterobranchia</taxon>
        <taxon>Euthyneura</taxon>
        <taxon>Panpulmonata</taxon>
        <taxon>Sacoglossa</taxon>
        <taxon>Placobranchoidea</taxon>
        <taxon>Plakobranchidae</taxon>
        <taxon>Plakobranchus</taxon>
    </lineage>
</organism>
<accession>A0AAV3ZIP5</accession>
<dbReference type="Pfam" id="PF00235">
    <property type="entry name" value="Profilin"/>
    <property type="match status" value="1"/>
</dbReference>
<evidence type="ECO:0000256" key="1">
    <source>
        <dbReference type="SAM" id="MobiDB-lite"/>
    </source>
</evidence>